<dbReference type="SUPFAM" id="SSF160369">
    <property type="entry name" value="Ribosomal protein L10-like"/>
    <property type="match status" value="1"/>
</dbReference>
<dbReference type="GO" id="GO:1990904">
    <property type="term" value="C:ribonucleoprotein complex"/>
    <property type="evidence" value="ECO:0007669"/>
    <property type="project" value="UniProtKB-KW"/>
</dbReference>
<reference evidence="7" key="1">
    <citation type="submission" date="2020-07" db="EMBL/GenBank/DDBJ databases">
        <title>Complete genome sequencing of Clostridia bacterium strain 12CBH8.</title>
        <authorList>
            <person name="Sakamoto M."/>
            <person name="Murakami T."/>
            <person name="Mori H."/>
        </authorList>
    </citation>
    <scope>NUCLEOTIDE SEQUENCE [LARGE SCALE GENOMIC DNA]</scope>
    <source>
        <strain evidence="7">12CBH8</strain>
    </source>
</reference>
<evidence type="ECO:0000313" key="7">
    <source>
        <dbReference type="Proteomes" id="UP000593890"/>
    </source>
</evidence>
<evidence type="ECO:0000256" key="1">
    <source>
        <dbReference type="ARBA" id="ARBA00008889"/>
    </source>
</evidence>
<dbReference type="Gene3D" id="3.30.70.1730">
    <property type="match status" value="1"/>
</dbReference>
<proteinExistence type="inferred from homology"/>
<dbReference type="Proteomes" id="UP000593890">
    <property type="component" value="Chromosome"/>
</dbReference>
<dbReference type="InterPro" id="IPR043141">
    <property type="entry name" value="Ribosomal_uL10-like_sf"/>
</dbReference>
<dbReference type="Pfam" id="PF00466">
    <property type="entry name" value="Ribosomal_L10"/>
    <property type="match status" value="1"/>
</dbReference>
<keyword evidence="5" id="KW-0694">RNA-binding</keyword>
<dbReference type="Gene3D" id="6.10.250.290">
    <property type="match status" value="1"/>
</dbReference>
<evidence type="ECO:0000313" key="6">
    <source>
        <dbReference type="EMBL" id="BCI60129.1"/>
    </source>
</evidence>
<organism evidence="6 7">
    <name type="scientific">Solibaculum mannosilyticum</name>
    <dbReference type="NCBI Taxonomy" id="2780922"/>
    <lineage>
        <taxon>Bacteria</taxon>
        <taxon>Bacillati</taxon>
        <taxon>Bacillota</taxon>
        <taxon>Clostridia</taxon>
        <taxon>Eubacteriales</taxon>
        <taxon>Oscillospiraceae</taxon>
        <taxon>Solibaculum</taxon>
    </lineage>
</organism>
<dbReference type="GO" id="GO:0006412">
    <property type="term" value="P:translation"/>
    <property type="evidence" value="ECO:0007669"/>
    <property type="project" value="UniProtKB-UniRule"/>
</dbReference>
<dbReference type="InterPro" id="IPR047865">
    <property type="entry name" value="Ribosomal_uL10_bac_type"/>
</dbReference>
<gene>
    <name evidence="5" type="primary">rplJ</name>
    <name evidence="6" type="ORF">C12CBH8_07680</name>
</gene>
<evidence type="ECO:0000256" key="4">
    <source>
        <dbReference type="ARBA" id="ARBA00035202"/>
    </source>
</evidence>
<dbReference type="EMBL" id="AP023321">
    <property type="protein sequence ID" value="BCI60129.1"/>
    <property type="molecule type" value="Genomic_DNA"/>
</dbReference>
<sequence>MPSQKILEQKQEFVAQLAEKLNNAVAGVVVSYQGINVADDTQLRKNLREAGVEYMVVKNTLLRLAAQKANLEGLNGVLSGSTAIALSNEDYVAAAKILAECAEKNKAIQLKAGFVDGDVLDKSGVEELAKLPSKEVLIAKTLGGLNAPITGLVYVLNANLSGLARVLNAIAEKQGA</sequence>
<comment type="subunit">
    <text evidence="5">Part of the ribosomal stalk of the 50S ribosomal subunit. The N-terminus interacts with L11 and the large rRNA to form the base of the stalk. The C-terminus forms an elongated spine to which L12 dimers bind in a sequential fashion forming a multimeric L10(L12)X complex.</text>
</comment>
<comment type="similarity">
    <text evidence="1 5">Belongs to the universal ribosomal protein uL10 family.</text>
</comment>
<evidence type="ECO:0000256" key="2">
    <source>
        <dbReference type="ARBA" id="ARBA00022980"/>
    </source>
</evidence>
<accession>A0A7I8D3Q0</accession>
<dbReference type="HAMAP" id="MF_00362">
    <property type="entry name" value="Ribosomal_uL10"/>
    <property type="match status" value="1"/>
</dbReference>
<evidence type="ECO:0000256" key="5">
    <source>
        <dbReference type="HAMAP-Rule" id="MF_00362"/>
    </source>
</evidence>
<dbReference type="GO" id="GO:0070180">
    <property type="term" value="F:large ribosomal subunit rRNA binding"/>
    <property type="evidence" value="ECO:0007669"/>
    <property type="project" value="UniProtKB-UniRule"/>
</dbReference>
<evidence type="ECO:0000256" key="3">
    <source>
        <dbReference type="ARBA" id="ARBA00023274"/>
    </source>
</evidence>
<keyword evidence="3 5" id="KW-0687">Ribonucleoprotein</keyword>
<comment type="function">
    <text evidence="5">Forms part of the ribosomal stalk, playing a central role in the interaction of the ribosome with GTP-bound translation factors.</text>
</comment>
<keyword evidence="7" id="KW-1185">Reference proteome</keyword>
<dbReference type="GO" id="GO:0005840">
    <property type="term" value="C:ribosome"/>
    <property type="evidence" value="ECO:0007669"/>
    <property type="project" value="UniProtKB-KW"/>
</dbReference>
<dbReference type="NCBIfam" id="NF000955">
    <property type="entry name" value="PRK00099.1-1"/>
    <property type="match status" value="1"/>
</dbReference>
<keyword evidence="5" id="KW-0699">rRNA-binding</keyword>
<dbReference type="CDD" id="cd05797">
    <property type="entry name" value="Ribosomal_L10"/>
    <property type="match status" value="1"/>
</dbReference>
<dbReference type="AlphaFoldDB" id="A0A7I8D3Q0"/>
<dbReference type="RefSeq" id="WP_090267494.1">
    <property type="nucleotide sequence ID" value="NZ_AP023321.1"/>
</dbReference>
<keyword evidence="2 5" id="KW-0689">Ribosomal protein</keyword>
<dbReference type="KEGG" id="sman:C12CBH8_07680"/>
<dbReference type="InterPro" id="IPR001790">
    <property type="entry name" value="Ribosomal_uL10"/>
</dbReference>
<dbReference type="InterPro" id="IPR022973">
    <property type="entry name" value="Ribosomal_uL10_bac"/>
</dbReference>
<protein>
    <recommendedName>
        <fullName evidence="4 5">Large ribosomal subunit protein uL10</fullName>
    </recommendedName>
</protein>
<name>A0A7I8D3Q0_9FIRM</name>
<dbReference type="PANTHER" id="PTHR11560">
    <property type="entry name" value="39S RIBOSOMAL PROTEIN L10, MITOCHONDRIAL"/>
    <property type="match status" value="1"/>
</dbReference>